<dbReference type="InterPro" id="IPR024364">
    <property type="entry name" value="Baseplate_phage_T4-like"/>
</dbReference>
<dbReference type="KEGG" id="vg:26518597"/>
<name>A0A0K1Y4Y0_9CAUD</name>
<keyword evidence="2" id="KW-1185">Reference proteome</keyword>
<sequence length="252" mass="29313">MANIVRCELPDGVQRFKPFTVEDYRDLLLVRNDMNTKSEEDQKQLIAELMDDYFHDHPVEYRPYIFLKVFLSSIGKTKIPVRMKCPKCGKYKQYLFNLNQPPLTNPKVEVAGLTLKFKKPIEIIDDTGKMILDNIISVKDSSGEYQWNELSDSNKLTVIDAIDVETLEKILSQMKPFNFELKTSCCDTTTVLKYDNIVDIFKLLLHPDEIFTFYQINHRLVSQGKYDLNSIMKMLPIERGITLSLIEKDLKS</sequence>
<evidence type="ECO:0000313" key="1">
    <source>
        <dbReference type="EMBL" id="AKY02053.1"/>
    </source>
</evidence>
<proteinExistence type="predicted"/>
<organism evidence="1 2">
    <name type="scientific">Klebsiella phage JD18</name>
    <dbReference type="NCBI Taxonomy" id="1698360"/>
    <lineage>
        <taxon>Viruses</taxon>
        <taxon>Duplodnaviria</taxon>
        <taxon>Heunggongvirae</taxon>
        <taxon>Uroviricota</taxon>
        <taxon>Caudoviricetes</taxon>
        <taxon>Pantevenvirales</taxon>
        <taxon>Straboviridae</taxon>
        <taxon>Tevenvirinae</taxon>
        <taxon>Jiaodavirus</taxon>
        <taxon>Jiaodavirus jd18</taxon>
    </lineage>
</organism>
<reference evidence="1 2" key="1">
    <citation type="submission" date="2015-07" db="EMBL/GenBank/DDBJ databases">
        <title>Isolation and characterization of JD18-a novel lytic bacteriophage for Klebsiella pneumoniae.</title>
        <authorList>
            <person name="Fan J."/>
            <person name="Zhang X."/>
            <person name="Guo X."/>
            <person name="He P."/>
            <person name="Zhang Y."/>
        </authorList>
    </citation>
    <scope>NUCLEOTIDE SEQUENCE [LARGE SCALE GENOMIC DNA]</scope>
</reference>
<dbReference type="Proteomes" id="UP000204179">
    <property type="component" value="Segment"/>
</dbReference>
<evidence type="ECO:0000313" key="2">
    <source>
        <dbReference type="Proteomes" id="UP000204179"/>
    </source>
</evidence>
<dbReference type="Pfam" id="PF12322">
    <property type="entry name" value="T4_baseplate"/>
    <property type="match status" value="1"/>
</dbReference>
<dbReference type="GeneID" id="26518597"/>
<gene>
    <name evidence="1" type="ORF">JD18_182</name>
</gene>
<evidence type="ECO:0008006" key="3">
    <source>
        <dbReference type="Google" id="ProtNLM"/>
    </source>
</evidence>
<dbReference type="RefSeq" id="YP_009190763.1">
    <property type="nucleotide sequence ID" value="NC_028686.1"/>
</dbReference>
<protein>
    <recommendedName>
        <fullName evidence="3">Baseplate hub assembly protein</fullName>
    </recommendedName>
</protein>
<accession>A0A0K1Y4Y0</accession>
<dbReference type="EMBL" id="KT239446">
    <property type="protein sequence ID" value="AKY02053.1"/>
    <property type="molecule type" value="Genomic_DNA"/>
</dbReference>